<evidence type="ECO:0000313" key="3">
    <source>
        <dbReference type="EMBL" id="PFX13259.1"/>
    </source>
</evidence>
<accession>A0A2B4R8W5</accession>
<reference evidence="4" key="1">
    <citation type="journal article" date="2017" name="bioRxiv">
        <title>Comparative analysis of the genomes of Stylophora pistillata and Acropora digitifera provides evidence for extensive differences between species of corals.</title>
        <authorList>
            <person name="Voolstra C.R."/>
            <person name="Li Y."/>
            <person name="Liew Y.J."/>
            <person name="Baumgarten S."/>
            <person name="Zoccola D."/>
            <person name="Flot J.-F."/>
            <person name="Tambutte S."/>
            <person name="Allemand D."/>
            <person name="Aranda M."/>
        </authorList>
    </citation>
    <scope>NUCLEOTIDE SEQUENCE [LARGE SCALE GENOMIC DNA]</scope>
</reference>
<sequence length="239" mass="27652">MVAAAARKYANDMLLLHTFVTGDEDIEILLANALSEVPCGVDLGLKIDLESLDEQTYIDLFSEFKLKAVRFAEDYHNSNRKAAAKFGVDCKRIREWRQKKSKLEAASSTRKRLEGAGRKPFDEDIEESLLQWVHGRRSNTLRVARKMIANKAKFLYEEKCKKEMPPSFVASSGWLQRFMSRHGLAIRRKTTESQKDPEKLIDKLMGYILQIRWQRGKNHLPRQRYHCDGRDSGMARYGI</sequence>
<evidence type="ECO:0000259" key="2">
    <source>
        <dbReference type="PROSITE" id="PS51253"/>
    </source>
</evidence>
<dbReference type="InterPro" id="IPR009057">
    <property type="entry name" value="Homeodomain-like_sf"/>
</dbReference>
<dbReference type="SUPFAM" id="SSF46689">
    <property type="entry name" value="Homeodomain-like"/>
    <property type="match status" value="1"/>
</dbReference>
<gene>
    <name evidence="3" type="primary">POGK</name>
    <name evidence="3" type="ORF">AWC38_SpisGene22673</name>
</gene>
<dbReference type="InterPro" id="IPR050863">
    <property type="entry name" value="CenT-Element_Derived"/>
</dbReference>
<dbReference type="SMART" id="SM00674">
    <property type="entry name" value="CENPB"/>
    <property type="match status" value="1"/>
</dbReference>
<proteinExistence type="predicted"/>
<keyword evidence="1" id="KW-0238">DNA-binding</keyword>
<dbReference type="InterPro" id="IPR006600">
    <property type="entry name" value="HTH_CenpB_DNA-bd_dom"/>
</dbReference>
<dbReference type="PANTHER" id="PTHR19303">
    <property type="entry name" value="TRANSPOSON"/>
    <property type="match status" value="1"/>
</dbReference>
<dbReference type="SUPFAM" id="SSF48295">
    <property type="entry name" value="TrpR-like"/>
    <property type="match status" value="1"/>
</dbReference>
<feature type="domain" description="HTH CENPB-type" evidence="2">
    <location>
        <begin position="113"/>
        <end position="188"/>
    </location>
</feature>
<organism evidence="3 4">
    <name type="scientific">Stylophora pistillata</name>
    <name type="common">Smooth cauliflower coral</name>
    <dbReference type="NCBI Taxonomy" id="50429"/>
    <lineage>
        <taxon>Eukaryota</taxon>
        <taxon>Metazoa</taxon>
        <taxon>Cnidaria</taxon>
        <taxon>Anthozoa</taxon>
        <taxon>Hexacorallia</taxon>
        <taxon>Scleractinia</taxon>
        <taxon>Astrocoeniina</taxon>
        <taxon>Pocilloporidae</taxon>
        <taxon>Stylophora</taxon>
    </lineage>
</organism>
<name>A0A2B4R8W5_STYPI</name>
<dbReference type="Pfam" id="PF09607">
    <property type="entry name" value="BrkDBD"/>
    <property type="match status" value="1"/>
</dbReference>
<dbReference type="PROSITE" id="PS51253">
    <property type="entry name" value="HTH_CENPB"/>
    <property type="match status" value="1"/>
</dbReference>
<dbReference type="Gene3D" id="1.10.10.60">
    <property type="entry name" value="Homeodomain-like"/>
    <property type="match status" value="2"/>
</dbReference>
<keyword evidence="4" id="KW-1185">Reference proteome</keyword>
<dbReference type="Proteomes" id="UP000225706">
    <property type="component" value="Unassembled WGS sequence"/>
</dbReference>
<dbReference type="GO" id="GO:0043565">
    <property type="term" value="F:sequence-specific DNA binding"/>
    <property type="evidence" value="ECO:0007669"/>
    <property type="project" value="InterPro"/>
</dbReference>
<protein>
    <submittedName>
        <fullName evidence="3">Pogo transposable element with KRAB domain</fullName>
    </submittedName>
</protein>
<dbReference type="GO" id="GO:0005634">
    <property type="term" value="C:nucleus"/>
    <property type="evidence" value="ECO:0007669"/>
    <property type="project" value="TreeGrafter"/>
</dbReference>
<dbReference type="InterPro" id="IPR018586">
    <property type="entry name" value="Brinker_DNA-bd"/>
</dbReference>
<evidence type="ECO:0000313" key="4">
    <source>
        <dbReference type="Proteomes" id="UP000225706"/>
    </source>
</evidence>
<evidence type="ECO:0000256" key="1">
    <source>
        <dbReference type="ARBA" id="ARBA00023125"/>
    </source>
</evidence>
<comment type="caution">
    <text evidence="3">The sequence shown here is derived from an EMBL/GenBank/DDBJ whole genome shotgun (WGS) entry which is preliminary data.</text>
</comment>
<dbReference type="EMBL" id="LSMT01001023">
    <property type="protein sequence ID" value="PFX13259.1"/>
    <property type="molecule type" value="Genomic_DNA"/>
</dbReference>
<dbReference type="AlphaFoldDB" id="A0A2B4R8W5"/>
<dbReference type="Pfam" id="PF03221">
    <property type="entry name" value="HTH_Tnp_Tc5"/>
    <property type="match status" value="1"/>
</dbReference>
<dbReference type="OrthoDB" id="10028801at2759"/>
<dbReference type="STRING" id="50429.A0A2B4R8W5"/>
<dbReference type="InterPro" id="IPR010921">
    <property type="entry name" value="Trp_repressor/repl_initiator"/>
</dbReference>